<dbReference type="AlphaFoldDB" id="A0A382LX35"/>
<sequence length="63" mass="6891">MSHESFSRATIASEDVDGEQKHRVTLRSILNGLILGISISIWTPYNIWSLKSSACISGTCIPV</sequence>
<dbReference type="EMBL" id="UINC01089866">
    <property type="protein sequence ID" value="SVC41304.1"/>
    <property type="molecule type" value="Genomic_DNA"/>
</dbReference>
<keyword evidence="1" id="KW-0472">Membrane</keyword>
<reference evidence="2" key="1">
    <citation type="submission" date="2018-05" db="EMBL/GenBank/DDBJ databases">
        <authorList>
            <person name="Lanie J.A."/>
            <person name="Ng W.-L."/>
            <person name="Kazmierczak K.M."/>
            <person name="Andrzejewski T.M."/>
            <person name="Davidsen T.M."/>
            <person name="Wayne K.J."/>
            <person name="Tettelin H."/>
            <person name="Glass J.I."/>
            <person name="Rusch D."/>
            <person name="Podicherti R."/>
            <person name="Tsui H.-C.T."/>
            <person name="Winkler M.E."/>
        </authorList>
    </citation>
    <scope>NUCLEOTIDE SEQUENCE</scope>
</reference>
<accession>A0A382LX35</accession>
<protein>
    <submittedName>
        <fullName evidence="2">Uncharacterized protein</fullName>
    </submittedName>
</protein>
<feature type="transmembrane region" description="Helical" evidence="1">
    <location>
        <begin position="29"/>
        <end position="48"/>
    </location>
</feature>
<evidence type="ECO:0000313" key="2">
    <source>
        <dbReference type="EMBL" id="SVC41304.1"/>
    </source>
</evidence>
<keyword evidence="1" id="KW-1133">Transmembrane helix</keyword>
<gene>
    <name evidence="2" type="ORF">METZ01_LOCUS294158</name>
</gene>
<organism evidence="2">
    <name type="scientific">marine metagenome</name>
    <dbReference type="NCBI Taxonomy" id="408172"/>
    <lineage>
        <taxon>unclassified sequences</taxon>
        <taxon>metagenomes</taxon>
        <taxon>ecological metagenomes</taxon>
    </lineage>
</organism>
<name>A0A382LX35_9ZZZZ</name>
<evidence type="ECO:0000256" key="1">
    <source>
        <dbReference type="SAM" id="Phobius"/>
    </source>
</evidence>
<proteinExistence type="predicted"/>
<keyword evidence="1" id="KW-0812">Transmembrane</keyword>